<evidence type="ECO:0000313" key="3">
    <source>
        <dbReference type="Proteomes" id="UP000294200"/>
    </source>
</evidence>
<accession>A0A4R0XH92</accession>
<keyword evidence="1" id="KW-0732">Signal</keyword>
<evidence type="ECO:0000256" key="1">
    <source>
        <dbReference type="SAM" id="SignalP"/>
    </source>
</evidence>
<dbReference type="EMBL" id="MWML01000164">
    <property type="protein sequence ID" value="TCG05491.1"/>
    <property type="molecule type" value="Genomic_DNA"/>
</dbReference>
<proteinExistence type="predicted"/>
<keyword evidence="3" id="KW-1185">Reference proteome</keyword>
<gene>
    <name evidence="2" type="ORF">BZM27_33320</name>
</gene>
<comment type="caution">
    <text evidence="2">The sequence shown here is derived from an EMBL/GenBank/DDBJ whole genome shotgun (WGS) entry which is preliminary data.</text>
</comment>
<dbReference type="Proteomes" id="UP000294200">
    <property type="component" value="Unassembled WGS sequence"/>
</dbReference>
<name>A0A4R0XH92_9BURK</name>
<reference evidence="2 3" key="1">
    <citation type="submission" date="2017-02" db="EMBL/GenBank/DDBJ databases">
        <title>Paraburkholderia sophoroidis sp. nov. and Paraburkholderia steynii sp. nov. rhizobial symbionts of the fynbos legume Hypocalyptus sophoroides.</title>
        <authorList>
            <person name="Steenkamp E.T."/>
            <person name="Beukes C.W."/>
            <person name="Van Zyl E."/>
            <person name="Avontuur J."/>
            <person name="Chan W.Y."/>
            <person name="Hassen A."/>
            <person name="Palmer M."/>
            <person name="Mthombeni L."/>
            <person name="Phalane F."/>
            <person name="Sereme K."/>
            <person name="Venter S.N."/>
        </authorList>
    </citation>
    <scope>NUCLEOTIDE SEQUENCE [LARGE SCALE GENOMIC DNA]</scope>
    <source>
        <strain evidence="2 3">HC1.1ba</strain>
    </source>
</reference>
<protein>
    <submittedName>
        <fullName evidence="2">Uncharacterized protein</fullName>
    </submittedName>
</protein>
<organism evidence="2 3">
    <name type="scientific">Paraburkholderia steynii</name>
    <dbReference type="NCBI Taxonomy" id="1245441"/>
    <lineage>
        <taxon>Bacteria</taxon>
        <taxon>Pseudomonadati</taxon>
        <taxon>Pseudomonadota</taxon>
        <taxon>Betaproteobacteria</taxon>
        <taxon>Burkholderiales</taxon>
        <taxon>Burkholderiaceae</taxon>
        <taxon>Paraburkholderia</taxon>
    </lineage>
</organism>
<feature type="signal peptide" evidence="1">
    <location>
        <begin position="1"/>
        <end position="39"/>
    </location>
</feature>
<sequence>MFLHRYSRCPSSLTGRRGALALAALLCLSPAAVEKTAYAATAASEIQISLAIHDVCTMNTDAVQPKVTCSAGAPFRVYRDGYFAHGNEQALGVFATTTHDTAVEIAF</sequence>
<evidence type="ECO:0000313" key="2">
    <source>
        <dbReference type="EMBL" id="TCG05491.1"/>
    </source>
</evidence>
<feature type="chain" id="PRO_5020997388" evidence="1">
    <location>
        <begin position="40"/>
        <end position="107"/>
    </location>
</feature>
<dbReference type="AlphaFoldDB" id="A0A4R0XH92"/>